<evidence type="ECO:0000313" key="5">
    <source>
        <dbReference type="Proteomes" id="UP000030669"/>
    </source>
</evidence>
<evidence type="ECO:0000256" key="1">
    <source>
        <dbReference type="ARBA" id="ARBA00001968"/>
    </source>
</evidence>
<reference evidence="4 5" key="1">
    <citation type="journal article" date="2012" name="Science">
        <title>The Paleozoic origin of enzymatic lignin decomposition reconstructed from 31 fungal genomes.</title>
        <authorList>
            <person name="Floudas D."/>
            <person name="Binder M."/>
            <person name="Riley R."/>
            <person name="Barry K."/>
            <person name="Blanchette R.A."/>
            <person name="Henrissat B."/>
            <person name="Martinez A.T."/>
            <person name="Otillar R."/>
            <person name="Spatafora J.W."/>
            <person name="Yadav J.S."/>
            <person name="Aerts A."/>
            <person name="Benoit I."/>
            <person name="Boyd A."/>
            <person name="Carlson A."/>
            <person name="Copeland A."/>
            <person name="Coutinho P.M."/>
            <person name="de Vries R.P."/>
            <person name="Ferreira P."/>
            <person name="Findley K."/>
            <person name="Foster B."/>
            <person name="Gaskell J."/>
            <person name="Glotzer D."/>
            <person name="Gorecki P."/>
            <person name="Heitman J."/>
            <person name="Hesse C."/>
            <person name="Hori C."/>
            <person name="Igarashi K."/>
            <person name="Jurgens J.A."/>
            <person name="Kallen N."/>
            <person name="Kersten P."/>
            <person name="Kohler A."/>
            <person name="Kuees U."/>
            <person name="Kumar T.K.A."/>
            <person name="Kuo A."/>
            <person name="LaButti K."/>
            <person name="Larrondo L.F."/>
            <person name="Lindquist E."/>
            <person name="Ling A."/>
            <person name="Lombard V."/>
            <person name="Lucas S."/>
            <person name="Lundell T."/>
            <person name="Martin R."/>
            <person name="McLaughlin D.J."/>
            <person name="Morgenstern I."/>
            <person name="Morin E."/>
            <person name="Murat C."/>
            <person name="Nagy L.G."/>
            <person name="Nolan M."/>
            <person name="Ohm R.A."/>
            <person name="Patyshakuliyeva A."/>
            <person name="Rokas A."/>
            <person name="Ruiz-Duenas F.J."/>
            <person name="Sabat G."/>
            <person name="Salamov A."/>
            <person name="Samejima M."/>
            <person name="Schmutz J."/>
            <person name="Slot J.C."/>
            <person name="St John F."/>
            <person name="Stenlid J."/>
            <person name="Sun H."/>
            <person name="Sun S."/>
            <person name="Syed K."/>
            <person name="Tsang A."/>
            <person name="Wiebenga A."/>
            <person name="Young D."/>
            <person name="Pisabarro A."/>
            <person name="Eastwood D.C."/>
            <person name="Martin F."/>
            <person name="Cullen D."/>
            <person name="Grigoriev I.V."/>
            <person name="Hibbett D.S."/>
        </authorList>
    </citation>
    <scope>NUCLEOTIDE SEQUENCE [LARGE SCALE GENOMIC DNA]</scope>
    <source>
        <strain evidence="4 5">ATCC 11539</strain>
    </source>
</reference>
<evidence type="ECO:0000256" key="2">
    <source>
        <dbReference type="ARBA" id="ARBA00022723"/>
    </source>
</evidence>
<sequence>MTGYPSSPYALRPFTDPEVYSQAPDERHRRKQFNRRISSIRIRVEHSYGMLKGRFPSLKELGAHHDIQEIYRAIQAMMVVHNLCIDLGDAPEDIPAFDLVDEDATPDDQDLDIELPDYGGVEGMEEIQVPEWELDDEVLKQAGHQMREEIMNELFPR</sequence>
<dbReference type="EMBL" id="KB469306">
    <property type="protein sequence ID" value="EPQ53226.1"/>
    <property type="molecule type" value="Genomic_DNA"/>
</dbReference>
<proteinExistence type="predicted"/>
<keyword evidence="5" id="KW-1185">Reference proteome</keyword>
<dbReference type="Proteomes" id="UP000030669">
    <property type="component" value="Unassembled WGS sequence"/>
</dbReference>
<evidence type="ECO:0000259" key="3">
    <source>
        <dbReference type="Pfam" id="PF13359"/>
    </source>
</evidence>
<dbReference type="GeneID" id="19306380"/>
<protein>
    <recommendedName>
        <fullName evidence="3">DDE Tnp4 domain-containing protein</fullName>
    </recommendedName>
</protein>
<accession>S7PZX0</accession>
<comment type="cofactor">
    <cofactor evidence="1">
        <name>a divalent metal cation</name>
        <dbReference type="ChEBI" id="CHEBI:60240"/>
    </cofactor>
</comment>
<dbReference type="RefSeq" id="XP_007868200.1">
    <property type="nucleotide sequence ID" value="XM_007870009.1"/>
</dbReference>
<dbReference type="AlphaFoldDB" id="S7PZX0"/>
<feature type="domain" description="DDE Tnp4" evidence="3">
    <location>
        <begin position="3"/>
        <end position="82"/>
    </location>
</feature>
<name>S7PZX0_GLOTA</name>
<evidence type="ECO:0000313" key="4">
    <source>
        <dbReference type="EMBL" id="EPQ53226.1"/>
    </source>
</evidence>
<gene>
    <name evidence="4" type="ORF">GLOTRDRAFT_45952</name>
</gene>
<dbReference type="Pfam" id="PF13359">
    <property type="entry name" value="DDE_Tnp_4"/>
    <property type="match status" value="1"/>
</dbReference>
<dbReference type="HOGENOM" id="CLU_147762_0_0_1"/>
<dbReference type="GO" id="GO:0046872">
    <property type="term" value="F:metal ion binding"/>
    <property type="evidence" value="ECO:0007669"/>
    <property type="project" value="UniProtKB-KW"/>
</dbReference>
<keyword evidence="2" id="KW-0479">Metal-binding</keyword>
<dbReference type="InterPro" id="IPR027806">
    <property type="entry name" value="HARBI1_dom"/>
</dbReference>
<organism evidence="4 5">
    <name type="scientific">Gloeophyllum trabeum (strain ATCC 11539 / FP-39264 / Madison 617)</name>
    <name type="common">Brown rot fungus</name>
    <dbReference type="NCBI Taxonomy" id="670483"/>
    <lineage>
        <taxon>Eukaryota</taxon>
        <taxon>Fungi</taxon>
        <taxon>Dikarya</taxon>
        <taxon>Basidiomycota</taxon>
        <taxon>Agaricomycotina</taxon>
        <taxon>Agaricomycetes</taxon>
        <taxon>Gloeophyllales</taxon>
        <taxon>Gloeophyllaceae</taxon>
        <taxon>Gloeophyllum</taxon>
    </lineage>
</organism>
<dbReference type="KEGG" id="gtr:GLOTRDRAFT_45952"/>
<dbReference type="OMA" id="IISEHAY"/>
<dbReference type="OrthoDB" id="2802627at2759"/>